<proteinExistence type="inferred from homology"/>
<dbReference type="GO" id="GO:0016746">
    <property type="term" value="F:acyltransferase activity"/>
    <property type="evidence" value="ECO:0007669"/>
    <property type="project" value="UniProtKB-KW"/>
</dbReference>
<reference evidence="7 8" key="1">
    <citation type="submission" date="2021-02" db="EMBL/GenBank/DDBJ databases">
        <title>FDA dAtabase for Regulatory Grade micrObial Sequences (FDA-ARGOS): Supporting development and validation of Infectious Disease Dx tests.</title>
        <authorList>
            <person name="Sproer C."/>
            <person name="Gronow S."/>
            <person name="Severitt S."/>
            <person name="Schroder I."/>
            <person name="Tallon L."/>
            <person name="Sadzewicz L."/>
            <person name="Zhao X."/>
            <person name="Boylan J."/>
            <person name="Ott S."/>
            <person name="Bowen H."/>
            <person name="Vavikolanu K."/>
            <person name="Mehta A."/>
            <person name="Aluvathingal J."/>
            <person name="Nadendla S."/>
            <person name="Lowell S."/>
            <person name="Myers T."/>
            <person name="Yan Y."/>
            <person name="Sichtig H."/>
        </authorList>
    </citation>
    <scope>NUCLEOTIDE SEQUENCE [LARGE SCALE GENOMIC DNA]</scope>
    <source>
        <strain evidence="6 7">FDAARGOS_1211</strain>
        <strain evidence="5 8">FDAARGOS_1212</strain>
    </source>
</reference>
<comment type="similarity">
    <text evidence="1">Belongs to the antibiotic N-acetyltransferase family.</text>
</comment>
<dbReference type="Proteomes" id="UP000623926">
    <property type="component" value="Chromosome"/>
</dbReference>
<dbReference type="PANTHER" id="PTHR11104:SF0">
    <property type="entry name" value="SPBETA PROPHAGE-DERIVED AMINOGLYCOSIDE N(3')-ACETYLTRANSFERASE-LIKE PROTEIN YOKD"/>
    <property type="match status" value="1"/>
</dbReference>
<evidence type="ECO:0000256" key="2">
    <source>
        <dbReference type="ARBA" id="ARBA00022679"/>
    </source>
</evidence>
<feature type="compositionally biased region" description="Basic and acidic residues" evidence="4">
    <location>
        <begin position="1"/>
        <end position="15"/>
    </location>
</feature>
<dbReference type="SUPFAM" id="SSF110710">
    <property type="entry name" value="TTHA0583/YokD-like"/>
    <property type="match status" value="1"/>
</dbReference>
<accession>A0ABD7D992</accession>
<sequence length="284" mass="29574">MGRIPAVDDVREAPDRTAGADPSGTAGALSGLGVRPGDVLLVHASLRSLGPVAGGARGVLAALRRAVGPEGTVVVPSFTPENSDTSPHYRARVRGLDAAAVEAVRAAMDPYDPALTPAPSMGVLAETVRTAPGAGRSAHPQTSFAALGPRAHRLLAGHRPDCHLGEDSPLARLYEADAKILLLGTGYGTCTAFHLGEYRVPAPPRGNYRCVVAPHGVRRWWEYEDVALDDGDFPALGAAFEEAAGTGDVATGRVGAAECRLLRLRAAVDFAALWLTGRRPRCDG</sequence>
<dbReference type="Pfam" id="PF02522">
    <property type="entry name" value="Antibiotic_NAT"/>
    <property type="match status" value="1"/>
</dbReference>
<dbReference type="Proteomes" id="UP000598054">
    <property type="component" value="Chromosome"/>
</dbReference>
<protein>
    <submittedName>
        <fullName evidence="5">AAC(3) family N-acetyltransferase</fullName>
    </submittedName>
</protein>
<evidence type="ECO:0000313" key="6">
    <source>
        <dbReference type="EMBL" id="QRV39856.1"/>
    </source>
</evidence>
<dbReference type="InterPro" id="IPR003679">
    <property type="entry name" value="Amioglycoside_AcTrfase"/>
</dbReference>
<evidence type="ECO:0000256" key="3">
    <source>
        <dbReference type="ARBA" id="ARBA00023315"/>
    </source>
</evidence>
<keyword evidence="7" id="KW-1185">Reference proteome</keyword>
<organism evidence="5 8">
    <name type="scientific">Streptomyces californicus</name>
    <dbReference type="NCBI Taxonomy" id="67351"/>
    <lineage>
        <taxon>Bacteria</taxon>
        <taxon>Bacillati</taxon>
        <taxon>Actinomycetota</taxon>
        <taxon>Actinomycetes</taxon>
        <taxon>Kitasatosporales</taxon>
        <taxon>Streptomycetaceae</taxon>
        <taxon>Streptomyces</taxon>
    </lineage>
</organism>
<dbReference type="EMBL" id="CP070249">
    <property type="protein sequence ID" value="QRV39856.1"/>
    <property type="molecule type" value="Genomic_DNA"/>
</dbReference>
<name>A0ABD7D992_9ACTN</name>
<dbReference type="EMBL" id="CP070245">
    <property type="protein sequence ID" value="QRV37883.1"/>
    <property type="molecule type" value="Genomic_DNA"/>
</dbReference>
<feature type="region of interest" description="Disordered" evidence="4">
    <location>
        <begin position="1"/>
        <end position="29"/>
    </location>
</feature>
<evidence type="ECO:0000313" key="8">
    <source>
        <dbReference type="Proteomes" id="UP000623926"/>
    </source>
</evidence>
<dbReference type="PANTHER" id="PTHR11104">
    <property type="entry name" value="AMINOGLYCOSIDE N3-ACETYLTRANSFERASE"/>
    <property type="match status" value="1"/>
</dbReference>
<gene>
    <name evidence="6" type="ORF">I6J41_03295</name>
    <name evidence="5" type="ORF">I6J42_30285</name>
</gene>
<evidence type="ECO:0000313" key="7">
    <source>
        <dbReference type="Proteomes" id="UP000598054"/>
    </source>
</evidence>
<evidence type="ECO:0000313" key="5">
    <source>
        <dbReference type="EMBL" id="QRV37883.1"/>
    </source>
</evidence>
<keyword evidence="2" id="KW-0808">Transferase</keyword>
<dbReference type="AlphaFoldDB" id="A0ABD7D992"/>
<evidence type="ECO:0000256" key="4">
    <source>
        <dbReference type="SAM" id="MobiDB-lite"/>
    </source>
</evidence>
<keyword evidence="3" id="KW-0012">Acyltransferase</keyword>
<evidence type="ECO:0000256" key="1">
    <source>
        <dbReference type="ARBA" id="ARBA00006383"/>
    </source>
</evidence>
<dbReference type="InterPro" id="IPR028345">
    <property type="entry name" value="Antibiotic_NAT-like"/>
</dbReference>